<keyword evidence="2" id="KW-1185">Reference proteome</keyword>
<sequence>MHLLLDGLSIFARLRSDFTLFNSCRIPPNLTVNCYGRSGAWITTFLHGETPYYIPDIIVLQIGENV</sequence>
<reference evidence="1 2" key="1">
    <citation type="submission" date="2024-11" db="EMBL/GenBank/DDBJ databases">
        <title>Chromosome-level genome assembly of the freshwater bivalve Anodonta woodiana.</title>
        <authorList>
            <person name="Chen X."/>
        </authorList>
    </citation>
    <scope>NUCLEOTIDE SEQUENCE [LARGE SCALE GENOMIC DNA]</scope>
    <source>
        <strain evidence="1">MN2024</strain>
        <tissue evidence="1">Gills</tissue>
    </source>
</reference>
<evidence type="ECO:0000313" key="2">
    <source>
        <dbReference type="Proteomes" id="UP001634394"/>
    </source>
</evidence>
<name>A0ABD3XPB2_SINWO</name>
<gene>
    <name evidence="1" type="ORF">ACJMK2_026815</name>
</gene>
<accession>A0ABD3XPB2</accession>
<dbReference type="Proteomes" id="UP001634394">
    <property type="component" value="Unassembled WGS sequence"/>
</dbReference>
<organism evidence="1 2">
    <name type="scientific">Sinanodonta woodiana</name>
    <name type="common">Chinese pond mussel</name>
    <name type="synonym">Anodonta woodiana</name>
    <dbReference type="NCBI Taxonomy" id="1069815"/>
    <lineage>
        <taxon>Eukaryota</taxon>
        <taxon>Metazoa</taxon>
        <taxon>Spiralia</taxon>
        <taxon>Lophotrochozoa</taxon>
        <taxon>Mollusca</taxon>
        <taxon>Bivalvia</taxon>
        <taxon>Autobranchia</taxon>
        <taxon>Heteroconchia</taxon>
        <taxon>Palaeoheterodonta</taxon>
        <taxon>Unionida</taxon>
        <taxon>Unionoidea</taxon>
        <taxon>Unionidae</taxon>
        <taxon>Unioninae</taxon>
        <taxon>Sinanodonta</taxon>
    </lineage>
</organism>
<proteinExistence type="predicted"/>
<evidence type="ECO:0000313" key="1">
    <source>
        <dbReference type="EMBL" id="KAL3886853.1"/>
    </source>
</evidence>
<comment type="caution">
    <text evidence="1">The sequence shown here is derived from an EMBL/GenBank/DDBJ whole genome shotgun (WGS) entry which is preliminary data.</text>
</comment>
<dbReference type="AlphaFoldDB" id="A0ABD3XPB2"/>
<evidence type="ECO:0008006" key="3">
    <source>
        <dbReference type="Google" id="ProtNLM"/>
    </source>
</evidence>
<dbReference type="EMBL" id="JBJQND010000002">
    <property type="protein sequence ID" value="KAL3886853.1"/>
    <property type="molecule type" value="Genomic_DNA"/>
</dbReference>
<protein>
    <recommendedName>
        <fullName evidence="3">Ycf15</fullName>
    </recommendedName>
</protein>